<dbReference type="Proteomes" id="UP001300692">
    <property type="component" value="Unassembled WGS sequence"/>
</dbReference>
<evidence type="ECO:0000313" key="2">
    <source>
        <dbReference type="Proteomes" id="UP001300692"/>
    </source>
</evidence>
<organism evidence="1 2">
    <name type="scientific">Reichenbachiella ulvae</name>
    <dbReference type="NCBI Taxonomy" id="2980104"/>
    <lineage>
        <taxon>Bacteria</taxon>
        <taxon>Pseudomonadati</taxon>
        <taxon>Bacteroidota</taxon>
        <taxon>Cytophagia</taxon>
        <taxon>Cytophagales</taxon>
        <taxon>Reichenbachiellaceae</taxon>
        <taxon>Reichenbachiella</taxon>
    </lineage>
</organism>
<gene>
    <name evidence="1" type="ORF">N7U62_10240</name>
</gene>
<dbReference type="RefSeq" id="WP_264137871.1">
    <property type="nucleotide sequence ID" value="NZ_JAOYOD010000001.1"/>
</dbReference>
<protein>
    <submittedName>
        <fullName evidence="1">DUF6261 family protein</fullName>
    </submittedName>
</protein>
<name>A0ABT3CTU5_9BACT</name>
<keyword evidence="2" id="KW-1185">Reference proteome</keyword>
<proteinExistence type="predicted"/>
<comment type="caution">
    <text evidence="1">The sequence shown here is derived from an EMBL/GenBank/DDBJ whole genome shotgun (WGS) entry which is preliminary data.</text>
</comment>
<evidence type="ECO:0000313" key="1">
    <source>
        <dbReference type="EMBL" id="MCV9387044.1"/>
    </source>
</evidence>
<dbReference type="InterPro" id="IPR046228">
    <property type="entry name" value="DUF6261"/>
</dbReference>
<dbReference type="EMBL" id="JAOYOD010000001">
    <property type="protein sequence ID" value="MCV9387044.1"/>
    <property type="molecule type" value="Genomic_DNA"/>
</dbReference>
<dbReference type="Pfam" id="PF19775">
    <property type="entry name" value="DUF6261"/>
    <property type="match status" value="1"/>
</dbReference>
<sequence length="215" mass="23948">MEVLKMPRLRMAQLQTLTNGVLKTTEDLKEVAAPVAEVQSRFLVFKDGMTRSDASSDKETLDRTRDNLNTGFFNGVLSEQFFTHEPAVAKVLDQVVKITNDYGFGLSRLSYDEQTAQTDNMLKKLEALDLSALPSLSRWLEPIKTANENFKQVTDEYLGELNSAGETTAAYKAAEPLAEALNQLFTLLFAHAQVSGSPELTKAYKELVTLVDTYK</sequence>
<accession>A0ABT3CTU5</accession>
<reference evidence="1 2" key="1">
    <citation type="submission" date="2022-10" db="EMBL/GenBank/DDBJ databases">
        <title>Comparative genomics and taxonomic characterization of three novel marine species of genus Reichenbachiella exhibiting antioxidant and polysaccharide degradation activities.</title>
        <authorList>
            <person name="Muhammad N."/>
            <person name="Lee Y.-J."/>
            <person name="Ko J."/>
            <person name="Kim S.-G."/>
        </authorList>
    </citation>
    <scope>NUCLEOTIDE SEQUENCE [LARGE SCALE GENOMIC DNA]</scope>
    <source>
        <strain evidence="1 2">ABR2-5</strain>
    </source>
</reference>